<evidence type="ECO:0000313" key="3">
    <source>
        <dbReference type="Proteomes" id="UP001177023"/>
    </source>
</evidence>
<keyword evidence="3" id="KW-1185">Reference proteome</keyword>
<dbReference type="EMBL" id="CATQJA010002531">
    <property type="protein sequence ID" value="CAJ0571065.1"/>
    <property type="molecule type" value="Genomic_DNA"/>
</dbReference>
<evidence type="ECO:0000256" key="1">
    <source>
        <dbReference type="SAM" id="MobiDB-lite"/>
    </source>
</evidence>
<reference evidence="2" key="1">
    <citation type="submission" date="2023-06" db="EMBL/GenBank/DDBJ databases">
        <authorList>
            <person name="Delattre M."/>
        </authorList>
    </citation>
    <scope>NUCLEOTIDE SEQUENCE</scope>
    <source>
        <strain evidence="2">AF72</strain>
    </source>
</reference>
<accession>A0AA36CL21</accession>
<protein>
    <submittedName>
        <fullName evidence="2">Uncharacterized protein</fullName>
    </submittedName>
</protein>
<evidence type="ECO:0000313" key="2">
    <source>
        <dbReference type="EMBL" id="CAJ0571065.1"/>
    </source>
</evidence>
<name>A0AA36CL21_9BILA</name>
<feature type="region of interest" description="Disordered" evidence="1">
    <location>
        <begin position="1"/>
        <end position="21"/>
    </location>
</feature>
<dbReference type="AlphaFoldDB" id="A0AA36CL21"/>
<gene>
    <name evidence="2" type="ORF">MSPICULIGERA_LOCUS9490</name>
</gene>
<proteinExistence type="predicted"/>
<dbReference type="Proteomes" id="UP001177023">
    <property type="component" value="Unassembled WGS sequence"/>
</dbReference>
<sequence>MGKILPFSSANQKNGRVRRQDDIPEKIQYPRCINVAGLTAEDLQRVKDDQFLNCDTNIFVQFRKGNTSGLAIDPPPCEGANDTKICTNRHGVPAETTPIPPTTEAAALSSETLIGIGAGVGGVLLLSVCGAVL</sequence>
<organism evidence="2 3">
    <name type="scientific">Mesorhabditis spiculigera</name>
    <dbReference type="NCBI Taxonomy" id="96644"/>
    <lineage>
        <taxon>Eukaryota</taxon>
        <taxon>Metazoa</taxon>
        <taxon>Ecdysozoa</taxon>
        <taxon>Nematoda</taxon>
        <taxon>Chromadorea</taxon>
        <taxon>Rhabditida</taxon>
        <taxon>Rhabditina</taxon>
        <taxon>Rhabditomorpha</taxon>
        <taxon>Rhabditoidea</taxon>
        <taxon>Rhabditidae</taxon>
        <taxon>Mesorhabditinae</taxon>
        <taxon>Mesorhabditis</taxon>
    </lineage>
</organism>
<comment type="caution">
    <text evidence="2">The sequence shown here is derived from an EMBL/GenBank/DDBJ whole genome shotgun (WGS) entry which is preliminary data.</text>
</comment>
<feature type="non-terminal residue" evidence="2">
    <location>
        <position position="1"/>
    </location>
</feature>